<keyword evidence="2" id="KW-1185">Reference proteome</keyword>
<evidence type="ECO:0000313" key="2">
    <source>
        <dbReference type="Proteomes" id="UP000324222"/>
    </source>
</evidence>
<sequence length="36" mass="4138">MSLSRERVAISLSRPVPPHSLHVHRSCGNYDPLRLR</sequence>
<accession>A0A5B7GY03</accession>
<dbReference type="EMBL" id="VSRR010018582">
    <property type="protein sequence ID" value="MPC61484.1"/>
    <property type="molecule type" value="Genomic_DNA"/>
</dbReference>
<protein>
    <submittedName>
        <fullName evidence="1">Uncharacterized protein</fullName>
    </submittedName>
</protein>
<proteinExistence type="predicted"/>
<reference evidence="1 2" key="1">
    <citation type="submission" date="2019-05" db="EMBL/GenBank/DDBJ databases">
        <title>Another draft genome of Portunus trituberculatus and its Hox gene families provides insights of decapod evolution.</title>
        <authorList>
            <person name="Jeong J.-H."/>
            <person name="Song I."/>
            <person name="Kim S."/>
            <person name="Choi T."/>
            <person name="Kim D."/>
            <person name="Ryu S."/>
            <person name="Kim W."/>
        </authorList>
    </citation>
    <scope>NUCLEOTIDE SEQUENCE [LARGE SCALE GENOMIC DNA]</scope>
    <source>
        <tissue evidence="1">Muscle</tissue>
    </source>
</reference>
<dbReference type="Proteomes" id="UP000324222">
    <property type="component" value="Unassembled WGS sequence"/>
</dbReference>
<comment type="caution">
    <text evidence="1">The sequence shown here is derived from an EMBL/GenBank/DDBJ whole genome shotgun (WGS) entry which is preliminary data.</text>
</comment>
<name>A0A5B7GY03_PORTR</name>
<organism evidence="1 2">
    <name type="scientific">Portunus trituberculatus</name>
    <name type="common">Swimming crab</name>
    <name type="synonym">Neptunus trituberculatus</name>
    <dbReference type="NCBI Taxonomy" id="210409"/>
    <lineage>
        <taxon>Eukaryota</taxon>
        <taxon>Metazoa</taxon>
        <taxon>Ecdysozoa</taxon>
        <taxon>Arthropoda</taxon>
        <taxon>Crustacea</taxon>
        <taxon>Multicrustacea</taxon>
        <taxon>Malacostraca</taxon>
        <taxon>Eumalacostraca</taxon>
        <taxon>Eucarida</taxon>
        <taxon>Decapoda</taxon>
        <taxon>Pleocyemata</taxon>
        <taxon>Brachyura</taxon>
        <taxon>Eubrachyura</taxon>
        <taxon>Portunoidea</taxon>
        <taxon>Portunidae</taxon>
        <taxon>Portuninae</taxon>
        <taxon>Portunus</taxon>
    </lineage>
</organism>
<evidence type="ECO:0000313" key="1">
    <source>
        <dbReference type="EMBL" id="MPC61484.1"/>
    </source>
</evidence>
<dbReference type="AlphaFoldDB" id="A0A5B7GY03"/>
<gene>
    <name evidence="1" type="ORF">E2C01_055556</name>
</gene>